<evidence type="ECO:0000256" key="3">
    <source>
        <dbReference type="ARBA" id="ARBA00023098"/>
    </source>
</evidence>
<dbReference type="PROSITE" id="PS51635">
    <property type="entry name" value="PNPLA"/>
    <property type="match status" value="1"/>
</dbReference>
<dbReference type="Gene3D" id="3.40.1090.10">
    <property type="entry name" value="Cytosolic phospholipase A2 catalytic domain"/>
    <property type="match status" value="2"/>
</dbReference>
<dbReference type="SUPFAM" id="SSF52151">
    <property type="entry name" value="FabD/lysophospholipase-like"/>
    <property type="match status" value="1"/>
</dbReference>
<gene>
    <name evidence="5" type="ORF">B1A_20530</name>
</gene>
<dbReference type="EMBL" id="AUZX01015147">
    <property type="protein sequence ID" value="EQD29791.1"/>
    <property type="molecule type" value="Genomic_DNA"/>
</dbReference>
<name>T0Y3X7_9ZZZZ</name>
<feature type="non-terminal residue" evidence="5">
    <location>
        <position position="196"/>
    </location>
</feature>
<keyword evidence="3" id="KW-0443">Lipid metabolism</keyword>
<evidence type="ECO:0000256" key="2">
    <source>
        <dbReference type="ARBA" id="ARBA00022963"/>
    </source>
</evidence>
<evidence type="ECO:0000313" key="5">
    <source>
        <dbReference type="EMBL" id="EQD29791.1"/>
    </source>
</evidence>
<evidence type="ECO:0000259" key="4">
    <source>
        <dbReference type="PROSITE" id="PS51635"/>
    </source>
</evidence>
<dbReference type="GO" id="GO:0016042">
    <property type="term" value="P:lipid catabolic process"/>
    <property type="evidence" value="ECO:0007669"/>
    <property type="project" value="UniProtKB-KW"/>
</dbReference>
<reference evidence="5" key="2">
    <citation type="journal article" date="2014" name="ISME J.">
        <title>Microbial stratification in low pH oxic and suboxic macroscopic growths along an acid mine drainage.</title>
        <authorList>
            <person name="Mendez-Garcia C."/>
            <person name="Mesa V."/>
            <person name="Sprenger R.R."/>
            <person name="Richter M."/>
            <person name="Diez M.S."/>
            <person name="Solano J."/>
            <person name="Bargiela R."/>
            <person name="Golyshina O.V."/>
            <person name="Manteca A."/>
            <person name="Ramos J.L."/>
            <person name="Gallego J.R."/>
            <person name="Llorente I."/>
            <person name="Martins Dos Santos V.A."/>
            <person name="Jensen O.N."/>
            <person name="Pelaez A.I."/>
            <person name="Sanchez J."/>
            <person name="Ferrer M."/>
        </authorList>
    </citation>
    <scope>NUCLEOTIDE SEQUENCE</scope>
</reference>
<dbReference type="AlphaFoldDB" id="T0Y3X7"/>
<evidence type="ECO:0000256" key="1">
    <source>
        <dbReference type="ARBA" id="ARBA00022801"/>
    </source>
</evidence>
<dbReference type="PANTHER" id="PTHR14226:SF57">
    <property type="entry name" value="BLR7027 PROTEIN"/>
    <property type="match status" value="1"/>
</dbReference>
<feature type="domain" description="PNPLA" evidence="4">
    <location>
        <begin position="15"/>
        <end position="181"/>
    </location>
</feature>
<dbReference type="Pfam" id="PF01734">
    <property type="entry name" value="Patatin"/>
    <property type="match status" value="1"/>
</dbReference>
<organism evidence="5">
    <name type="scientific">mine drainage metagenome</name>
    <dbReference type="NCBI Taxonomy" id="410659"/>
    <lineage>
        <taxon>unclassified sequences</taxon>
        <taxon>metagenomes</taxon>
        <taxon>ecological metagenomes</taxon>
    </lineage>
</organism>
<proteinExistence type="predicted"/>
<dbReference type="InterPro" id="IPR016035">
    <property type="entry name" value="Acyl_Trfase/lysoPLipase"/>
</dbReference>
<dbReference type="InterPro" id="IPR002641">
    <property type="entry name" value="PNPLA_dom"/>
</dbReference>
<keyword evidence="2" id="KW-0442">Lipid degradation</keyword>
<sequence length="196" mass="20832">MIWHADLELAPPVAAVFCGGGARGALEVGFYSALCELGVRIDLIVGSSVGALNGAAIAAGMSASELIDLWSSIGRKDIVAPNWTAWLRPWACTGPYTLDPLRRLLREVLPVSRFERLVTPLTLVTTDLTTGRPAYWEHVGDLIEPLIASMSLPGIFPPVELDGRPHVDGAITSNLPVDQATENGAQTTVAILCTCC</sequence>
<protein>
    <submittedName>
        <fullName evidence="5">Patatin-like phospholipase</fullName>
    </submittedName>
</protein>
<keyword evidence="1" id="KW-0378">Hydrolase</keyword>
<accession>T0Y3X7</accession>
<dbReference type="PANTHER" id="PTHR14226">
    <property type="entry name" value="NEUROPATHY TARGET ESTERASE/SWISS CHEESE D.MELANOGASTER"/>
    <property type="match status" value="1"/>
</dbReference>
<dbReference type="GO" id="GO:0016787">
    <property type="term" value="F:hydrolase activity"/>
    <property type="evidence" value="ECO:0007669"/>
    <property type="project" value="UniProtKB-KW"/>
</dbReference>
<comment type="caution">
    <text evidence="5">The sequence shown here is derived from an EMBL/GenBank/DDBJ whole genome shotgun (WGS) entry which is preliminary data.</text>
</comment>
<dbReference type="InterPro" id="IPR050301">
    <property type="entry name" value="NTE"/>
</dbReference>
<reference evidence="5" key="1">
    <citation type="submission" date="2013-08" db="EMBL/GenBank/DDBJ databases">
        <authorList>
            <person name="Mendez C."/>
            <person name="Richter M."/>
            <person name="Ferrer M."/>
            <person name="Sanchez J."/>
        </authorList>
    </citation>
    <scope>NUCLEOTIDE SEQUENCE</scope>
</reference>